<accession>A0A382JEX0</accession>
<reference evidence="4" key="1">
    <citation type="submission" date="2018-05" db="EMBL/GenBank/DDBJ databases">
        <authorList>
            <person name="Lanie J.A."/>
            <person name="Ng W.-L."/>
            <person name="Kazmierczak K.M."/>
            <person name="Andrzejewski T.M."/>
            <person name="Davidsen T.M."/>
            <person name="Wayne K.J."/>
            <person name="Tettelin H."/>
            <person name="Glass J.I."/>
            <person name="Rusch D."/>
            <person name="Podicherti R."/>
            <person name="Tsui H.-C.T."/>
            <person name="Winkler M.E."/>
        </authorList>
    </citation>
    <scope>NUCLEOTIDE SEQUENCE</scope>
</reference>
<dbReference type="AlphaFoldDB" id="A0A382JEX0"/>
<evidence type="ECO:0000313" key="4">
    <source>
        <dbReference type="EMBL" id="SVC09777.1"/>
    </source>
</evidence>
<evidence type="ECO:0000259" key="3">
    <source>
        <dbReference type="Pfam" id="PF17214"/>
    </source>
</evidence>
<dbReference type="InterPro" id="IPR033769">
    <property type="entry name" value="TffA_KH"/>
</dbReference>
<name>A0A382JEX0_9ZZZZ</name>
<dbReference type="InterPro" id="IPR015946">
    <property type="entry name" value="KH_dom-like_a/b"/>
</dbReference>
<feature type="domain" description="KH type-2" evidence="2">
    <location>
        <begin position="71"/>
        <end position="121"/>
    </location>
</feature>
<proteinExistence type="predicted"/>
<feature type="non-terminal residue" evidence="4">
    <location>
        <position position="127"/>
    </location>
</feature>
<gene>
    <name evidence="4" type="ORF">METZ01_LOCUS262631</name>
</gene>
<evidence type="ECO:0000256" key="1">
    <source>
        <dbReference type="ARBA" id="ARBA00022884"/>
    </source>
</evidence>
<organism evidence="4">
    <name type="scientific">marine metagenome</name>
    <dbReference type="NCBI Taxonomy" id="408172"/>
    <lineage>
        <taxon>unclassified sequences</taxon>
        <taxon>metagenomes</taxon>
        <taxon>ecological metagenomes</taxon>
    </lineage>
</organism>
<dbReference type="InterPro" id="IPR004044">
    <property type="entry name" value="KH_dom_type_2"/>
</dbReference>
<keyword evidence="1" id="KW-0694">RNA-binding</keyword>
<dbReference type="Pfam" id="PF17214">
    <property type="entry name" value="KH_TffA"/>
    <property type="match status" value="1"/>
</dbReference>
<evidence type="ECO:0000259" key="2">
    <source>
        <dbReference type="Pfam" id="PF07650"/>
    </source>
</evidence>
<sequence length="127" mass="14490">MTSVLEQVINDIPKNKLVTSQHYEGANLVIYSKDKAFFKNGILTIRELVSKYKKRIELRADPLLLMPEKKVEELVKKLVPKSADITQILFEPARSVVIIDARNPNDVIGTKGSLIKEIREKTFWSPV</sequence>
<dbReference type="Gene3D" id="3.30.300.20">
    <property type="match status" value="1"/>
</dbReference>
<dbReference type="Pfam" id="PF07650">
    <property type="entry name" value="KH_2"/>
    <property type="match status" value="1"/>
</dbReference>
<dbReference type="EMBL" id="UINC01073416">
    <property type="protein sequence ID" value="SVC09777.1"/>
    <property type="molecule type" value="Genomic_DNA"/>
</dbReference>
<feature type="domain" description="Transcription termination factor FttA KH" evidence="3">
    <location>
        <begin position="3"/>
        <end position="64"/>
    </location>
</feature>
<dbReference type="GO" id="GO:0003723">
    <property type="term" value="F:RNA binding"/>
    <property type="evidence" value="ECO:0007669"/>
    <property type="project" value="UniProtKB-KW"/>
</dbReference>
<dbReference type="Gene3D" id="3.30.300.230">
    <property type="match status" value="1"/>
</dbReference>
<protein>
    <submittedName>
        <fullName evidence="4">Uncharacterized protein</fullName>
    </submittedName>
</protein>